<evidence type="ECO:0000256" key="4">
    <source>
        <dbReference type="PROSITE-ProRule" id="PRU00191"/>
    </source>
</evidence>
<gene>
    <name evidence="9" type="ORF">EI555_020935</name>
</gene>
<evidence type="ECO:0000256" key="2">
    <source>
        <dbReference type="ARBA" id="ARBA00022553"/>
    </source>
</evidence>
<dbReference type="GO" id="GO:0016477">
    <property type="term" value="P:cell migration"/>
    <property type="evidence" value="ECO:0007669"/>
    <property type="project" value="TreeGrafter"/>
</dbReference>
<feature type="domain" description="SH2" evidence="6">
    <location>
        <begin position="119"/>
        <end position="216"/>
    </location>
</feature>
<dbReference type="PRINTS" id="PR00401">
    <property type="entry name" value="SH2DOMAIN"/>
</dbReference>
<dbReference type="Pfam" id="PF00018">
    <property type="entry name" value="SH3_1"/>
    <property type="match status" value="1"/>
</dbReference>
<evidence type="ECO:0000256" key="5">
    <source>
        <dbReference type="PROSITE-ProRule" id="PRU00192"/>
    </source>
</evidence>
<dbReference type="InterPro" id="IPR001849">
    <property type="entry name" value="PH_domain"/>
</dbReference>
<dbReference type="InterPro" id="IPR036028">
    <property type="entry name" value="SH3-like_dom_sf"/>
</dbReference>
<evidence type="ECO:0000259" key="7">
    <source>
        <dbReference type="PROSITE" id="PS50002"/>
    </source>
</evidence>
<dbReference type="AlphaFoldDB" id="A0A4U1EZZ2"/>
<feature type="domain" description="SH2" evidence="6">
    <location>
        <begin position="1"/>
        <end position="92"/>
    </location>
</feature>
<dbReference type="Pfam" id="PF00169">
    <property type="entry name" value="PH"/>
    <property type="match status" value="1"/>
</dbReference>
<reference evidence="10" key="1">
    <citation type="journal article" date="2019" name="IScience">
        <title>Narwhal Genome Reveals Long-Term Low Genetic Diversity despite Current Large Abundance Size.</title>
        <authorList>
            <person name="Westbury M.V."/>
            <person name="Petersen B."/>
            <person name="Garde E."/>
            <person name="Heide-Jorgensen M.P."/>
            <person name="Lorenzen E.D."/>
        </authorList>
    </citation>
    <scope>NUCLEOTIDE SEQUENCE [LARGE SCALE GENOMIC DNA]</scope>
</reference>
<evidence type="ECO:0008006" key="11">
    <source>
        <dbReference type="Google" id="ProtNLM"/>
    </source>
</evidence>
<dbReference type="Gene3D" id="2.30.29.30">
    <property type="entry name" value="Pleckstrin-homology domain (PH domain)/Phosphotyrosine-binding domain (PTB)"/>
    <property type="match status" value="1"/>
</dbReference>
<comment type="caution">
    <text evidence="9">The sequence shown here is derived from an EMBL/GenBank/DDBJ whole genome shotgun (WGS) entry which is preliminary data.</text>
</comment>
<dbReference type="Proteomes" id="UP000308365">
    <property type="component" value="Unassembled WGS sequence"/>
</dbReference>
<dbReference type="PANTHER" id="PTHR19969">
    <property type="entry name" value="SH2-SH3 ADAPTOR PROTEIN-RELATED"/>
    <property type="match status" value="1"/>
</dbReference>
<feature type="non-terminal residue" evidence="9">
    <location>
        <position position="311"/>
    </location>
</feature>
<dbReference type="SMART" id="SM00252">
    <property type="entry name" value="SH2"/>
    <property type="match status" value="2"/>
</dbReference>
<organism evidence="9 10">
    <name type="scientific">Monodon monoceros</name>
    <name type="common">Narwhal</name>
    <name type="synonym">Ceratodon monodon</name>
    <dbReference type="NCBI Taxonomy" id="40151"/>
    <lineage>
        <taxon>Eukaryota</taxon>
        <taxon>Metazoa</taxon>
        <taxon>Chordata</taxon>
        <taxon>Craniata</taxon>
        <taxon>Vertebrata</taxon>
        <taxon>Euteleostomi</taxon>
        <taxon>Mammalia</taxon>
        <taxon>Eutheria</taxon>
        <taxon>Laurasiatheria</taxon>
        <taxon>Artiodactyla</taxon>
        <taxon>Whippomorpha</taxon>
        <taxon>Cetacea</taxon>
        <taxon>Odontoceti</taxon>
        <taxon>Monodontidae</taxon>
        <taxon>Monodon</taxon>
    </lineage>
</organism>
<dbReference type="SMART" id="SM00326">
    <property type="entry name" value="SH3"/>
    <property type="match status" value="1"/>
</dbReference>
<evidence type="ECO:0000259" key="6">
    <source>
        <dbReference type="PROSITE" id="PS50001"/>
    </source>
</evidence>
<dbReference type="InterPro" id="IPR036860">
    <property type="entry name" value="SH2_dom_sf"/>
</dbReference>
<dbReference type="InterPro" id="IPR001452">
    <property type="entry name" value="SH3_domain"/>
</dbReference>
<feature type="domain" description="PH" evidence="8">
    <location>
        <begin position="249"/>
        <end position="311"/>
    </location>
</feature>
<proteinExistence type="predicted"/>
<keyword evidence="2" id="KW-0597">Phosphoprotein</keyword>
<dbReference type="Gene3D" id="3.30.505.10">
    <property type="entry name" value="SH2 domain"/>
    <property type="match status" value="2"/>
</dbReference>
<dbReference type="InterPro" id="IPR000980">
    <property type="entry name" value="SH2"/>
</dbReference>
<dbReference type="SUPFAM" id="SSF50729">
    <property type="entry name" value="PH domain-like"/>
    <property type="match status" value="1"/>
</dbReference>
<dbReference type="FunFam" id="2.30.30.40:FF:000050">
    <property type="entry name" value="RAS p21 protein activator 1"/>
    <property type="match status" value="1"/>
</dbReference>
<dbReference type="InterPro" id="IPR035652">
    <property type="entry name" value="RasGAP_SH3"/>
</dbReference>
<dbReference type="Pfam" id="PF00017">
    <property type="entry name" value="SH2"/>
    <property type="match status" value="2"/>
</dbReference>
<dbReference type="Gene3D" id="2.30.30.40">
    <property type="entry name" value="SH3 Domains"/>
    <property type="match status" value="1"/>
</dbReference>
<accession>A0A4U1EZZ2</accession>
<dbReference type="PROSITE" id="PS50001">
    <property type="entry name" value="SH2"/>
    <property type="match status" value="2"/>
</dbReference>
<evidence type="ECO:0000256" key="3">
    <source>
        <dbReference type="ARBA" id="ARBA00022999"/>
    </source>
</evidence>
<keyword evidence="1 5" id="KW-0728">SH3 domain</keyword>
<evidence type="ECO:0000313" key="9">
    <source>
        <dbReference type="EMBL" id="TKC42414.1"/>
    </source>
</evidence>
<keyword evidence="3 4" id="KW-0727">SH2 domain</keyword>
<evidence type="ECO:0000256" key="1">
    <source>
        <dbReference type="ARBA" id="ARBA00022443"/>
    </source>
</evidence>
<sequence>WYHGKLDRTIAEERLRQAGKSGSYLIRESDRRPGSFVLSFLSQTNVVNHFRIIAMCGDYYIGGRRFSSLSDLIGYYSHPVEDRRRVRAILPYTKVPDTDEISFLKGDMFIVHNELEDGWMWVTNLRTDEQGLIVEDLVEEVGREEDPHEGKMPSDNTPGDYSLYFRTNENIQRFKICPTPNNQFMMGGRYYNSIGDIIDHYRKEQIVEGYYLKEPVPMQDQEQVLNDTVDGKEIYNTIRRKTKDAFYKNIVKKGYLLKKGKGKRWKNLYFILEGSDAQLIYFESEKRATKPKGLIDLSVCSVYVVHDSLFG</sequence>
<name>A0A4U1EZZ2_MONMO</name>
<dbReference type="InterPro" id="IPR011993">
    <property type="entry name" value="PH-like_dom_sf"/>
</dbReference>
<dbReference type="PANTHER" id="PTHR19969:SF19">
    <property type="entry name" value="SH2 DOMAIN-CONTAINING PROTEIN"/>
    <property type="match status" value="1"/>
</dbReference>
<dbReference type="SUPFAM" id="SSF55550">
    <property type="entry name" value="SH2 domain"/>
    <property type="match status" value="2"/>
</dbReference>
<dbReference type="CDD" id="cd11788">
    <property type="entry name" value="SH3_RasGAP"/>
    <property type="match status" value="1"/>
</dbReference>
<feature type="non-terminal residue" evidence="9">
    <location>
        <position position="1"/>
    </location>
</feature>
<dbReference type="InterPro" id="IPR051184">
    <property type="entry name" value="Tyrosine-phos_adapter"/>
</dbReference>
<dbReference type="GO" id="GO:0035591">
    <property type="term" value="F:signaling adaptor activity"/>
    <property type="evidence" value="ECO:0007669"/>
    <property type="project" value="TreeGrafter"/>
</dbReference>
<dbReference type="GO" id="GO:0005737">
    <property type="term" value="C:cytoplasm"/>
    <property type="evidence" value="ECO:0007669"/>
    <property type="project" value="TreeGrafter"/>
</dbReference>
<feature type="domain" description="SH3" evidence="7">
    <location>
        <begin position="81"/>
        <end position="143"/>
    </location>
</feature>
<dbReference type="PROSITE" id="PS50002">
    <property type="entry name" value="SH3"/>
    <property type="match status" value="1"/>
</dbReference>
<dbReference type="SUPFAM" id="SSF50044">
    <property type="entry name" value="SH3-domain"/>
    <property type="match status" value="1"/>
</dbReference>
<evidence type="ECO:0000313" key="10">
    <source>
        <dbReference type="Proteomes" id="UP000308365"/>
    </source>
</evidence>
<dbReference type="GO" id="GO:0007167">
    <property type="term" value="P:enzyme-linked receptor protein signaling pathway"/>
    <property type="evidence" value="ECO:0007669"/>
    <property type="project" value="TreeGrafter"/>
</dbReference>
<protein>
    <recommendedName>
        <fullName evidence="11">Ras GTPase-activating protein 1</fullName>
    </recommendedName>
</protein>
<dbReference type="GO" id="GO:0030971">
    <property type="term" value="F:receptor tyrosine kinase binding"/>
    <property type="evidence" value="ECO:0007669"/>
    <property type="project" value="TreeGrafter"/>
</dbReference>
<dbReference type="PROSITE" id="PS50003">
    <property type="entry name" value="PH_DOMAIN"/>
    <property type="match status" value="1"/>
</dbReference>
<dbReference type="EMBL" id="RWIC01000549">
    <property type="protein sequence ID" value="TKC42414.1"/>
    <property type="molecule type" value="Genomic_DNA"/>
</dbReference>
<evidence type="ECO:0000259" key="8">
    <source>
        <dbReference type="PROSITE" id="PS50003"/>
    </source>
</evidence>